<dbReference type="eggNOG" id="arCOG03215">
    <property type="taxonomic scope" value="Archaea"/>
</dbReference>
<dbReference type="Pfam" id="PF09888">
    <property type="entry name" value="DUF2115"/>
    <property type="match status" value="1"/>
</dbReference>
<dbReference type="HAMAP" id="MF_00763">
    <property type="entry name" value="UPF0305"/>
    <property type="match status" value="1"/>
</dbReference>
<dbReference type="STRING" id="679926.Mpet_0502"/>
<evidence type="ECO:0000313" key="2">
    <source>
        <dbReference type="EMBL" id="ADN35276.1"/>
    </source>
</evidence>
<keyword evidence="3" id="KW-1185">Reference proteome</keyword>
<evidence type="ECO:0000313" key="3">
    <source>
        <dbReference type="Proteomes" id="UP000006565"/>
    </source>
</evidence>
<proteinExistence type="inferred from homology"/>
<evidence type="ECO:0000256" key="1">
    <source>
        <dbReference type="HAMAP-Rule" id="MF_00763"/>
    </source>
</evidence>
<gene>
    <name evidence="2" type="ordered locus">Mpet_0502</name>
</gene>
<name>E1RH52_METP4</name>
<protein>
    <recommendedName>
        <fullName evidence="1">UPF0305 protein Mpet_0502</fullName>
    </recommendedName>
</protein>
<dbReference type="EMBL" id="CP002117">
    <property type="protein sequence ID" value="ADN35276.1"/>
    <property type="molecule type" value="Genomic_DNA"/>
</dbReference>
<reference evidence="2 3" key="1">
    <citation type="journal article" date="2010" name="Stand. Genomic Sci.">
        <title>Complete genome sequence of Methanoplanus petrolearius type strain (SEBR 4847).</title>
        <authorList>
            <person name="Brambilla E."/>
            <person name="Djao O.D."/>
            <person name="Daligault H."/>
            <person name="Lapidus A."/>
            <person name="Lucas S."/>
            <person name="Hammon N."/>
            <person name="Nolan M."/>
            <person name="Tice H."/>
            <person name="Cheng J.F."/>
            <person name="Han C."/>
            <person name="Tapia R."/>
            <person name="Goodwin L."/>
            <person name="Pitluck S."/>
            <person name="Liolios K."/>
            <person name="Ivanova N."/>
            <person name="Mavromatis K."/>
            <person name="Mikhailova N."/>
            <person name="Pati A."/>
            <person name="Chen A."/>
            <person name="Palaniappan K."/>
            <person name="Land M."/>
            <person name="Hauser L."/>
            <person name="Chang Y.J."/>
            <person name="Jeffries C.D."/>
            <person name="Rohde M."/>
            <person name="Spring S."/>
            <person name="Sikorski J."/>
            <person name="Goker M."/>
            <person name="Woyke T."/>
            <person name="Bristow J."/>
            <person name="Eisen J.A."/>
            <person name="Markowitz V."/>
            <person name="Hugenholtz P."/>
            <person name="Kyrpides N.C."/>
            <person name="Klenk H.P."/>
        </authorList>
    </citation>
    <scope>NUCLEOTIDE SEQUENCE [LARGE SCALE GENOMIC DNA]</scope>
    <source>
        <strain evidence="3">DSM 11571 / OCM 486 / SEBR 4847</strain>
    </source>
</reference>
<sequence length="203" mass="22935">MQVQPPDTKRNPPEERIEDAVAKLRAAGTKGELAEAIASEIIKYSLYELQVIGGKVRQEIDKLPSPYREKVRPFFQQQLFDVYNRLMSMQRSGGFSRMKGKIDDPALFAEFLDAVPAGCLKDPEHSGTDFNFGDPIKSLFYYLLCCFTMFVMDEPGHPVGTPFPGGFIVEKRADGYYCPIRDKEEEVPFSICNFCPAKQMEGV</sequence>
<dbReference type="RefSeq" id="WP_013328454.1">
    <property type="nucleotide sequence ID" value="NC_014507.1"/>
</dbReference>
<accession>E1RH52</accession>
<comment type="similarity">
    <text evidence="1">Belongs to the UPF0305 family.</text>
</comment>
<dbReference type="NCBIfam" id="NF002177">
    <property type="entry name" value="PRK01022.1-5"/>
    <property type="match status" value="1"/>
</dbReference>
<organism evidence="2 3">
    <name type="scientific">Methanolacinia petrolearia (strain DSM 11571 / OCM 486 / SEBR 4847)</name>
    <name type="common">Methanoplanus petrolearius</name>
    <dbReference type="NCBI Taxonomy" id="679926"/>
    <lineage>
        <taxon>Archaea</taxon>
        <taxon>Methanobacteriati</taxon>
        <taxon>Methanobacteriota</taxon>
        <taxon>Stenosarchaea group</taxon>
        <taxon>Methanomicrobia</taxon>
        <taxon>Methanomicrobiales</taxon>
        <taxon>Methanomicrobiaceae</taxon>
        <taxon>Methanolacinia</taxon>
    </lineage>
</organism>
<dbReference type="InterPro" id="IPR019215">
    <property type="entry name" value="DUF2115"/>
</dbReference>
<dbReference type="HOGENOM" id="CLU_089549_0_0_2"/>
<dbReference type="KEGG" id="mpi:Mpet_0502"/>
<dbReference type="Proteomes" id="UP000006565">
    <property type="component" value="Chromosome"/>
</dbReference>
<dbReference type="GeneID" id="9742950"/>
<dbReference type="AlphaFoldDB" id="E1RH52"/>
<dbReference type="OrthoDB" id="81482at2157"/>